<evidence type="ECO:0000313" key="2">
    <source>
        <dbReference type="EMBL" id="TKY85918.1"/>
    </source>
</evidence>
<dbReference type="EMBL" id="SRRM01000019">
    <property type="protein sequence ID" value="TKY85918.1"/>
    <property type="molecule type" value="Genomic_DNA"/>
</dbReference>
<proteinExistence type="predicted"/>
<comment type="caution">
    <text evidence="2">The sequence shown here is derived from an EMBL/GenBank/DDBJ whole genome shotgun (WGS) entry which is preliminary data.</text>
</comment>
<dbReference type="GO" id="GO:0005737">
    <property type="term" value="C:cytoplasm"/>
    <property type="evidence" value="ECO:0007669"/>
    <property type="project" value="TreeGrafter"/>
</dbReference>
<dbReference type="GO" id="GO:0031177">
    <property type="term" value="F:phosphopantetheine binding"/>
    <property type="evidence" value="ECO:0007669"/>
    <property type="project" value="TreeGrafter"/>
</dbReference>
<dbReference type="RefSeq" id="XP_029737903.1">
    <property type="nucleotide sequence ID" value="XM_029886051.1"/>
</dbReference>
<dbReference type="GeneID" id="40728354"/>
<dbReference type="GO" id="GO:0043041">
    <property type="term" value="P:amino acid activation for nonribosomal peptide biosynthetic process"/>
    <property type="evidence" value="ECO:0007669"/>
    <property type="project" value="TreeGrafter"/>
</dbReference>
<reference evidence="2 3" key="1">
    <citation type="submission" date="2019-05" db="EMBL/GenBank/DDBJ databases">
        <title>Sporisorium graminicola CBS 10092 draft sequencing and annotation.</title>
        <authorList>
            <person name="Solano-Gonzalez S."/>
            <person name="Caddick M.X."/>
            <person name="Darby A."/>
        </authorList>
    </citation>
    <scope>NUCLEOTIDE SEQUENCE [LARGE SCALE GENOMIC DNA]</scope>
    <source>
        <strain evidence="2 3">CBS 10092</strain>
    </source>
</reference>
<keyword evidence="1" id="KW-0511">Multifunctional enzyme</keyword>
<dbReference type="PANTHER" id="PTHR45527">
    <property type="entry name" value="NONRIBOSOMAL PEPTIDE SYNTHETASE"/>
    <property type="match status" value="1"/>
</dbReference>
<dbReference type="Gene3D" id="3.30.300.30">
    <property type="match status" value="1"/>
</dbReference>
<name>A0A4U7KRR8_9BASI</name>
<dbReference type="Proteomes" id="UP000306050">
    <property type="component" value="Chromosome SGRAM_6"/>
</dbReference>
<dbReference type="AlphaFoldDB" id="A0A4U7KRR8"/>
<dbReference type="InterPro" id="IPR042099">
    <property type="entry name" value="ANL_N_sf"/>
</dbReference>
<sequence>MLLYSGGGATEASVWSVLHRVTPQDFGHGQGKAALIPYGKPMYNQTMFVLQQTDADHQTWHHAPSLVPGKLFIGGLGLAKGYTDVDKTRSAFIEIPGLGRLYDTGDIVRFLPSGDLEFLGRRDLQVKIRGHRIELEEINFRLKQIPGVHDCAIKVIDGQLVGFAVPRNDMPTVNEYGGVRLLSDDL</sequence>
<organism evidence="2 3">
    <name type="scientific">Sporisorium graminicola</name>
    <dbReference type="NCBI Taxonomy" id="280036"/>
    <lineage>
        <taxon>Eukaryota</taxon>
        <taxon>Fungi</taxon>
        <taxon>Dikarya</taxon>
        <taxon>Basidiomycota</taxon>
        <taxon>Ustilaginomycotina</taxon>
        <taxon>Ustilaginomycetes</taxon>
        <taxon>Ustilaginales</taxon>
        <taxon>Ustilaginaceae</taxon>
        <taxon>Sporisorium</taxon>
    </lineage>
</organism>
<dbReference type="Gene3D" id="3.40.50.12780">
    <property type="entry name" value="N-terminal domain of ligase-like"/>
    <property type="match status" value="1"/>
</dbReference>
<dbReference type="SUPFAM" id="SSF56801">
    <property type="entry name" value="Acetyl-CoA synthetase-like"/>
    <property type="match status" value="1"/>
</dbReference>
<gene>
    <name evidence="2" type="ORF">EX895_005459</name>
</gene>
<accession>A0A4U7KRR8</accession>
<dbReference type="OrthoDB" id="408177at2759"/>
<evidence type="ECO:0000313" key="3">
    <source>
        <dbReference type="Proteomes" id="UP000306050"/>
    </source>
</evidence>
<dbReference type="InterPro" id="IPR045851">
    <property type="entry name" value="AMP-bd_C_sf"/>
</dbReference>
<dbReference type="KEGG" id="sgra:EX895_005459"/>
<evidence type="ECO:0000256" key="1">
    <source>
        <dbReference type="ARBA" id="ARBA00023268"/>
    </source>
</evidence>
<protein>
    <submittedName>
        <fullName evidence="2">Uncharacterized protein</fullName>
    </submittedName>
</protein>
<dbReference type="GO" id="GO:0044550">
    <property type="term" value="P:secondary metabolite biosynthetic process"/>
    <property type="evidence" value="ECO:0007669"/>
    <property type="project" value="TreeGrafter"/>
</dbReference>
<dbReference type="PANTHER" id="PTHR45527:SF1">
    <property type="entry name" value="FATTY ACID SYNTHASE"/>
    <property type="match status" value="1"/>
</dbReference>
<keyword evidence="3" id="KW-1185">Reference proteome</keyword>